<proteinExistence type="inferred from homology"/>
<evidence type="ECO:0000259" key="5">
    <source>
        <dbReference type="Pfam" id="PF00535"/>
    </source>
</evidence>
<keyword evidence="4" id="KW-0472">Membrane</keyword>
<dbReference type="InterPro" id="IPR029044">
    <property type="entry name" value="Nucleotide-diphossugar_trans"/>
</dbReference>
<keyword evidence="4" id="KW-1133">Transmembrane helix</keyword>
<feature type="transmembrane region" description="Helical" evidence="4">
    <location>
        <begin position="302"/>
        <end position="323"/>
    </location>
</feature>
<accession>A0A840DYT9</accession>
<evidence type="ECO:0000313" key="6">
    <source>
        <dbReference type="EMBL" id="MBB4078070.1"/>
    </source>
</evidence>
<protein>
    <submittedName>
        <fullName evidence="6">Cellulose synthase/poly-beta-1,6-N-acetylglucosamine synthase-like glycosyltransferase</fullName>
    </submittedName>
</protein>
<keyword evidence="3 6" id="KW-0808">Transferase</keyword>
<dbReference type="PANTHER" id="PTHR43630:SF1">
    <property type="entry name" value="POLY-BETA-1,6-N-ACETYL-D-GLUCOSAMINE SYNTHASE"/>
    <property type="match status" value="1"/>
</dbReference>
<dbReference type="Gene3D" id="3.90.550.10">
    <property type="entry name" value="Spore Coat Polysaccharide Biosynthesis Protein SpsA, Chain A"/>
    <property type="match status" value="1"/>
</dbReference>
<dbReference type="EMBL" id="JACIFF010000001">
    <property type="protein sequence ID" value="MBB4078070.1"/>
    <property type="molecule type" value="Genomic_DNA"/>
</dbReference>
<gene>
    <name evidence="6" type="ORF">GGR28_000671</name>
</gene>
<dbReference type="Proteomes" id="UP000576209">
    <property type="component" value="Unassembled WGS sequence"/>
</dbReference>
<dbReference type="GO" id="GO:0016757">
    <property type="term" value="F:glycosyltransferase activity"/>
    <property type="evidence" value="ECO:0007669"/>
    <property type="project" value="UniProtKB-KW"/>
</dbReference>
<keyword evidence="7" id="KW-1185">Reference proteome</keyword>
<feature type="transmembrane region" description="Helical" evidence="4">
    <location>
        <begin position="363"/>
        <end position="382"/>
    </location>
</feature>
<evidence type="ECO:0000313" key="7">
    <source>
        <dbReference type="Proteomes" id="UP000576209"/>
    </source>
</evidence>
<dbReference type="AlphaFoldDB" id="A0A840DYT9"/>
<dbReference type="InterPro" id="IPR001173">
    <property type="entry name" value="Glyco_trans_2-like"/>
</dbReference>
<evidence type="ECO:0000256" key="1">
    <source>
        <dbReference type="ARBA" id="ARBA00006739"/>
    </source>
</evidence>
<feature type="domain" description="Glycosyltransferase 2-like" evidence="5">
    <location>
        <begin position="52"/>
        <end position="219"/>
    </location>
</feature>
<sequence>MVWLPLFLLLLSFAGVLHTYVTYPAYVRWAAARRCKEPSPDPAPTEWPTVHLIMAVHNEESVLAEKLRSLAALEYAGPLHFHLCSDRSTDGTDRMLRAFAHAHTDSVHTYFNARRMGKPATVNRVVADLPGTGVYVLTDASVLLTAGVVTELVEPMLRNDRIGVVDARMVHTGITDHGISRFEDSYINREVAIKLAESCLWQAMVGPFGGCWAIRAEAFSPVPDNFLVDDFYLCMAAYEAGWMGVSNERAVVFEGVGQRLADEFRRKRRIGAGNWQNLLRFRHLWWPPWRDPLAFAFFSHKVLRWITPLLLLLGGLSYVAVILLSGNYWATALFVVLCGAILLAVVTEPLLLRLGIPCTRVRALRYFLAMNLALLLGFFRFLKGIKSNVWQPSHRHQDPGSLRNTR</sequence>
<reference evidence="6 7" key="1">
    <citation type="submission" date="2020-08" db="EMBL/GenBank/DDBJ databases">
        <title>Genomic Encyclopedia of Type Strains, Phase IV (KMG-IV): sequencing the most valuable type-strain genomes for metagenomic binning, comparative biology and taxonomic classification.</title>
        <authorList>
            <person name="Goeker M."/>
        </authorList>
    </citation>
    <scope>NUCLEOTIDE SEQUENCE [LARGE SCALE GENOMIC DNA]</scope>
    <source>
        <strain evidence="6 7">DSM 105137</strain>
    </source>
</reference>
<dbReference type="PANTHER" id="PTHR43630">
    <property type="entry name" value="POLY-BETA-1,6-N-ACETYL-D-GLUCOSAMINE SYNTHASE"/>
    <property type="match status" value="1"/>
</dbReference>
<comment type="similarity">
    <text evidence="1">Belongs to the glycosyltransferase 2 family.</text>
</comment>
<evidence type="ECO:0000256" key="4">
    <source>
        <dbReference type="SAM" id="Phobius"/>
    </source>
</evidence>
<keyword evidence="2" id="KW-0328">Glycosyltransferase</keyword>
<dbReference type="RefSeq" id="WP_183494301.1">
    <property type="nucleotide sequence ID" value="NZ_JACIFF010000001.1"/>
</dbReference>
<name>A0A840DYT9_9BACT</name>
<comment type="caution">
    <text evidence="6">The sequence shown here is derived from an EMBL/GenBank/DDBJ whole genome shotgun (WGS) entry which is preliminary data.</text>
</comment>
<feature type="transmembrane region" description="Helical" evidence="4">
    <location>
        <begin position="6"/>
        <end position="26"/>
    </location>
</feature>
<feature type="transmembrane region" description="Helical" evidence="4">
    <location>
        <begin position="329"/>
        <end position="351"/>
    </location>
</feature>
<keyword evidence="4" id="KW-0812">Transmembrane</keyword>
<organism evidence="6 7">
    <name type="scientific">Neolewinella aquimaris</name>
    <dbReference type="NCBI Taxonomy" id="1835722"/>
    <lineage>
        <taxon>Bacteria</taxon>
        <taxon>Pseudomonadati</taxon>
        <taxon>Bacteroidota</taxon>
        <taxon>Saprospiria</taxon>
        <taxon>Saprospirales</taxon>
        <taxon>Lewinellaceae</taxon>
        <taxon>Neolewinella</taxon>
    </lineage>
</organism>
<evidence type="ECO:0000256" key="3">
    <source>
        <dbReference type="ARBA" id="ARBA00022679"/>
    </source>
</evidence>
<dbReference type="Pfam" id="PF00535">
    <property type="entry name" value="Glycos_transf_2"/>
    <property type="match status" value="1"/>
</dbReference>
<evidence type="ECO:0000256" key="2">
    <source>
        <dbReference type="ARBA" id="ARBA00022676"/>
    </source>
</evidence>
<dbReference type="SUPFAM" id="SSF53448">
    <property type="entry name" value="Nucleotide-diphospho-sugar transferases"/>
    <property type="match status" value="1"/>
</dbReference>